<proteinExistence type="inferred from homology"/>
<comment type="similarity">
    <text evidence="1">Belongs to the ribonucleoside diphosphate reductase class-2 family.</text>
</comment>
<gene>
    <name evidence="7" type="ORF">B5G02_01000</name>
</gene>
<dbReference type="EMBL" id="NFIE01000002">
    <property type="protein sequence ID" value="OUN89641.1"/>
    <property type="molecule type" value="Genomic_DNA"/>
</dbReference>
<evidence type="ECO:0000313" key="7">
    <source>
        <dbReference type="EMBL" id="OUN89641.1"/>
    </source>
</evidence>
<dbReference type="RefSeq" id="WP_094334829.1">
    <property type="nucleotide sequence ID" value="NZ_NFIE01000002.1"/>
</dbReference>
<evidence type="ECO:0000256" key="4">
    <source>
        <dbReference type="ARBA" id="ARBA00022741"/>
    </source>
</evidence>
<organism evidence="7 8">
    <name type="scientific">[Collinsella] massiliensis</name>
    <dbReference type="NCBI Taxonomy" id="1232426"/>
    <lineage>
        <taxon>Bacteria</taxon>
        <taxon>Bacillati</taxon>
        <taxon>Actinomycetota</taxon>
        <taxon>Coriobacteriia</taxon>
        <taxon>Coriobacteriales</taxon>
        <taxon>Coriobacteriaceae</taxon>
        <taxon>Enorma</taxon>
    </lineage>
</organism>
<dbReference type="AlphaFoldDB" id="A0A1Y3XWZ0"/>
<dbReference type="EC" id="1.17.4.1" evidence="2"/>
<comment type="caution">
    <text evidence="7">The sequence shown here is derived from an EMBL/GenBank/DDBJ whole genome shotgun (WGS) entry which is preliminary data.</text>
</comment>
<keyword evidence="4" id="KW-0547">Nucleotide-binding</keyword>
<dbReference type="GO" id="GO:0071897">
    <property type="term" value="P:DNA biosynthetic process"/>
    <property type="evidence" value="ECO:0007669"/>
    <property type="project" value="UniProtKB-KW"/>
</dbReference>
<dbReference type="GO" id="GO:0004748">
    <property type="term" value="F:ribonucleoside-diphosphate reductase activity, thioredoxin disulfide as acceptor"/>
    <property type="evidence" value="ECO:0007669"/>
    <property type="project" value="UniProtKB-EC"/>
</dbReference>
<feature type="domain" description="TSCPD" evidence="6">
    <location>
        <begin position="7"/>
        <end position="82"/>
    </location>
</feature>
<sequence length="90" mass="9239">MVAIDFKPRGVCSKNIHVELDDAGEVIEGVAFTGGCNGNLKAISKLVAGHPVAEIAAILRGNTCGPRSTSCADQLCCALDAAQEQARAQA</sequence>
<name>A0A1Y3XWZ0_9ACTN</name>
<evidence type="ECO:0000256" key="1">
    <source>
        <dbReference type="ARBA" id="ARBA00007405"/>
    </source>
</evidence>
<dbReference type="InterPro" id="IPR024434">
    <property type="entry name" value="TSCPD_dom"/>
</dbReference>
<evidence type="ECO:0000256" key="2">
    <source>
        <dbReference type="ARBA" id="ARBA00012274"/>
    </source>
</evidence>
<keyword evidence="3" id="KW-0237">DNA synthesis</keyword>
<protein>
    <recommendedName>
        <fullName evidence="2">ribonucleoside-diphosphate reductase</fullName>
        <ecNumber evidence="2">1.17.4.1</ecNumber>
    </recommendedName>
</protein>
<dbReference type="Pfam" id="PF12637">
    <property type="entry name" value="TSCPD"/>
    <property type="match status" value="1"/>
</dbReference>
<dbReference type="Proteomes" id="UP000195781">
    <property type="component" value="Unassembled WGS sequence"/>
</dbReference>
<evidence type="ECO:0000256" key="3">
    <source>
        <dbReference type="ARBA" id="ARBA00022634"/>
    </source>
</evidence>
<comment type="catalytic activity">
    <reaction evidence="5">
        <text>a 2'-deoxyribonucleoside 5'-diphosphate + [thioredoxin]-disulfide + H2O = a ribonucleoside 5'-diphosphate + [thioredoxin]-dithiol</text>
        <dbReference type="Rhea" id="RHEA:23252"/>
        <dbReference type="Rhea" id="RHEA-COMP:10698"/>
        <dbReference type="Rhea" id="RHEA-COMP:10700"/>
        <dbReference type="ChEBI" id="CHEBI:15377"/>
        <dbReference type="ChEBI" id="CHEBI:29950"/>
        <dbReference type="ChEBI" id="CHEBI:50058"/>
        <dbReference type="ChEBI" id="CHEBI:57930"/>
        <dbReference type="ChEBI" id="CHEBI:73316"/>
        <dbReference type="EC" id="1.17.4.1"/>
    </reaction>
</comment>
<accession>A0A1Y3XWZ0</accession>
<dbReference type="OrthoDB" id="9801525at2"/>
<evidence type="ECO:0000313" key="8">
    <source>
        <dbReference type="Proteomes" id="UP000195781"/>
    </source>
</evidence>
<dbReference type="InterPro" id="IPR023806">
    <property type="entry name" value="CHP03905"/>
</dbReference>
<dbReference type="NCBIfam" id="TIGR03905">
    <property type="entry name" value="TIGR03905_4_Cys"/>
    <property type="match status" value="1"/>
</dbReference>
<reference evidence="8" key="1">
    <citation type="submission" date="2017-04" db="EMBL/GenBank/DDBJ databases">
        <title>Function of individual gut microbiota members based on whole genome sequencing of pure cultures obtained from chicken caecum.</title>
        <authorList>
            <person name="Medvecky M."/>
            <person name="Cejkova D."/>
            <person name="Polansky O."/>
            <person name="Karasova D."/>
            <person name="Kubasova T."/>
            <person name="Cizek A."/>
            <person name="Rychlik I."/>
        </authorList>
    </citation>
    <scope>NUCLEOTIDE SEQUENCE [LARGE SCALE GENOMIC DNA]</scope>
    <source>
        <strain evidence="8">An5</strain>
    </source>
</reference>
<dbReference type="GO" id="GO:0000166">
    <property type="term" value="F:nucleotide binding"/>
    <property type="evidence" value="ECO:0007669"/>
    <property type="project" value="UniProtKB-KW"/>
</dbReference>
<evidence type="ECO:0000256" key="5">
    <source>
        <dbReference type="ARBA" id="ARBA00047754"/>
    </source>
</evidence>
<keyword evidence="8" id="KW-1185">Reference proteome</keyword>
<evidence type="ECO:0000259" key="6">
    <source>
        <dbReference type="Pfam" id="PF12637"/>
    </source>
</evidence>